<protein>
    <recommendedName>
        <fullName evidence="6">CBS domain-containing protein</fullName>
    </recommendedName>
</protein>
<dbReference type="InterPro" id="IPR046342">
    <property type="entry name" value="CBS_dom_sf"/>
</dbReference>
<dbReference type="InterPro" id="IPR050511">
    <property type="entry name" value="AMPK_gamma/SDS23_families"/>
</dbReference>
<evidence type="ECO:0000313" key="5">
    <source>
        <dbReference type="Proteomes" id="UP000001514"/>
    </source>
</evidence>
<evidence type="ECO:0000256" key="2">
    <source>
        <dbReference type="ARBA" id="ARBA00023122"/>
    </source>
</evidence>
<keyword evidence="1" id="KW-0677">Repeat</keyword>
<proteinExistence type="predicted"/>
<feature type="compositionally biased region" description="Polar residues" evidence="3">
    <location>
        <begin position="337"/>
        <end position="347"/>
    </location>
</feature>
<feature type="region of interest" description="Disordered" evidence="3">
    <location>
        <begin position="309"/>
        <end position="349"/>
    </location>
</feature>
<reference evidence="4 5" key="1">
    <citation type="journal article" date="2011" name="Science">
        <title>The Selaginella genome identifies genetic changes associated with the evolution of vascular plants.</title>
        <authorList>
            <person name="Banks J.A."/>
            <person name="Nishiyama T."/>
            <person name="Hasebe M."/>
            <person name="Bowman J.L."/>
            <person name="Gribskov M."/>
            <person name="dePamphilis C."/>
            <person name="Albert V.A."/>
            <person name="Aono N."/>
            <person name="Aoyama T."/>
            <person name="Ambrose B.A."/>
            <person name="Ashton N.W."/>
            <person name="Axtell M.J."/>
            <person name="Barker E."/>
            <person name="Barker M.S."/>
            <person name="Bennetzen J.L."/>
            <person name="Bonawitz N.D."/>
            <person name="Chapple C."/>
            <person name="Cheng C."/>
            <person name="Correa L.G."/>
            <person name="Dacre M."/>
            <person name="DeBarry J."/>
            <person name="Dreyer I."/>
            <person name="Elias M."/>
            <person name="Engstrom E.M."/>
            <person name="Estelle M."/>
            <person name="Feng L."/>
            <person name="Finet C."/>
            <person name="Floyd S.K."/>
            <person name="Frommer W.B."/>
            <person name="Fujita T."/>
            <person name="Gramzow L."/>
            <person name="Gutensohn M."/>
            <person name="Harholt J."/>
            <person name="Hattori M."/>
            <person name="Heyl A."/>
            <person name="Hirai T."/>
            <person name="Hiwatashi Y."/>
            <person name="Ishikawa M."/>
            <person name="Iwata M."/>
            <person name="Karol K.G."/>
            <person name="Koehler B."/>
            <person name="Kolukisaoglu U."/>
            <person name="Kubo M."/>
            <person name="Kurata T."/>
            <person name="Lalonde S."/>
            <person name="Li K."/>
            <person name="Li Y."/>
            <person name="Litt A."/>
            <person name="Lyons E."/>
            <person name="Manning G."/>
            <person name="Maruyama T."/>
            <person name="Michael T.P."/>
            <person name="Mikami K."/>
            <person name="Miyazaki S."/>
            <person name="Morinaga S."/>
            <person name="Murata T."/>
            <person name="Mueller-Roeber B."/>
            <person name="Nelson D.R."/>
            <person name="Obara M."/>
            <person name="Oguri Y."/>
            <person name="Olmstead R.G."/>
            <person name="Onodera N."/>
            <person name="Petersen B.L."/>
            <person name="Pils B."/>
            <person name="Prigge M."/>
            <person name="Rensing S.A."/>
            <person name="Riano-Pachon D.M."/>
            <person name="Roberts A.W."/>
            <person name="Sato Y."/>
            <person name="Scheller H.V."/>
            <person name="Schulz B."/>
            <person name="Schulz C."/>
            <person name="Shakirov E.V."/>
            <person name="Shibagaki N."/>
            <person name="Shinohara N."/>
            <person name="Shippen D.E."/>
            <person name="Soerensen I."/>
            <person name="Sotooka R."/>
            <person name="Sugimoto N."/>
            <person name="Sugita M."/>
            <person name="Sumikawa N."/>
            <person name="Tanurdzic M."/>
            <person name="Theissen G."/>
            <person name="Ulvskov P."/>
            <person name="Wakazuki S."/>
            <person name="Weng J.K."/>
            <person name="Willats W.W."/>
            <person name="Wipf D."/>
            <person name="Wolf P.G."/>
            <person name="Yang L."/>
            <person name="Zimmer A.D."/>
            <person name="Zhu Q."/>
            <person name="Mitros T."/>
            <person name="Hellsten U."/>
            <person name="Loque D."/>
            <person name="Otillar R."/>
            <person name="Salamov A."/>
            <person name="Schmutz J."/>
            <person name="Shapiro H."/>
            <person name="Lindquist E."/>
            <person name="Lucas S."/>
            <person name="Rokhsar D."/>
            <person name="Grigoriev I.V."/>
        </authorList>
    </citation>
    <scope>NUCLEOTIDE SEQUENCE [LARGE SCALE GENOMIC DNA]</scope>
</reference>
<evidence type="ECO:0008006" key="6">
    <source>
        <dbReference type="Google" id="ProtNLM"/>
    </source>
</evidence>
<feature type="region of interest" description="Disordered" evidence="3">
    <location>
        <begin position="416"/>
        <end position="446"/>
    </location>
</feature>
<dbReference type="EMBL" id="GL377591">
    <property type="protein sequence ID" value="EFJ23819.1"/>
    <property type="molecule type" value="Genomic_DNA"/>
</dbReference>
<dbReference type="HOGENOM" id="CLU_056468_0_0_1"/>
<keyword evidence="5" id="KW-1185">Reference proteome</keyword>
<feature type="compositionally biased region" description="Polar residues" evidence="3">
    <location>
        <begin position="416"/>
        <end position="432"/>
    </location>
</feature>
<dbReference type="STRING" id="88036.D8RVQ7"/>
<dbReference type="Gramene" id="EFJ23819">
    <property type="protein sequence ID" value="EFJ23819"/>
    <property type="gene ID" value="SELMODRAFT_442750"/>
</dbReference>
<dbReference type="Proteomes" id="UP000001514">
    <property type="component" value="Unassembled WGS sequence"/>
</dbReference>
<dbReference type="Gene3D" id="3.10.580.10">
    <property type="entry name" value="CBS-domain"/>
    <property type="match status" value="1"/>
</dbReference>
<evidence type="ECO:0000256" key="3">
    <source>
        <dbReference type="SAM" id="MobiDB-lite"/>
    </source>
</evidence>
<dbReference type="KEGG" id="smo:SELMODRAFT_442750"/>
<dbReference type="OMA" id="CKEVCWI"/>
<evidence type="ECO:0000256" key="1">
    <source>
        <dbReference type="ARBA" id="ARBA00022737"/>
    </source>
</evidence>
<name>D8RVQ7_SELML</name>
<gene>
    <name evidence="4" type="ORF">SELMODRAFT_442750</name>
</gene>
<dbReference type="SUPFAM" id="SSF54631">
    <property type="entry name" value="CBS-domain pair"/>
    <property type="match status" value="2"/>
</dbReference>
<organism evidence="5">
    <name type="scientific">Selaginella moellendorffii</name>
    <name type="common">Spikemoss</name>
    <dbReference type="NCBI Taxonomy" id="88036"/>
    <lineage>
        <taxon>Eukaryota</taxon>
        <taxon>Viridiplantae</taxon>
        <taxon>Streptophyta</taxon>
        <taxon>Embryophyta</taxon>
        <taxon>Tracheophyta</taxon>
        <taxon>Lycopodiopsida</taxon>
        <taxon>Selaginellales</taxon>
        <taxon>Selaginellaceae</taxon>
        <taxon>Selaginella</taxon>
    </lineage>
</organism>
<accession>D8RVQ7</accession>
<sequence>MTQFLESFEVFDLALGKPPLHCLPCNASVGDAIAMARELGVAEISVWDANLANCLGVVNNLDVLCFLAADHTLLCDLEAALARPIAGLVHRSWIQRVDLHERLSKALELVIKGVQYLIVPLPKRSRSTRAMEFERNSSSASSRWPCKEVCWISQEAVMRFLMSCIAAFCPLPLFTIEELGIINRSFASIQHEAPAIEAIQIIHQASQAMSAVAIVVPATPSPSPSSASSTTENQRKLKLLGDISSSTLRRHDENFAAVAAALATLSAADFLSYVRGSNKRSSKILGKLIETRLAQKVAAAAAVAVADEDQVAGKPPTPLDSCEESSDSEQDSHRSGGLTSSFQNSGSRGCLTCRPWSSLAAVMAQALSHQCGYIWVTESESENTVVGIVTYVDMIRVLVKKLEKVGRLGSSQKLFSSTPKLVTRPDQSSQQPPLVLPADHLKSKHS</sequence>
<dbReference type="InParanoid" id="D8RVQ7"/>
<dbReference type="eggNOG" id="KOG1764">
    <property type="taxonomic scope" value="Eukaryota"/>
</dbReference>
<dbReference type="PANTHER" id="PTHR13780:SF128">
    <property type="entry name" value="CBS DOMAIN-CONTAINING PROTEIN"/>
    <property type="match status" value="1"/>
</dbReference>
<dbReference type="PANTHER" id="PTHR13780">
    <property type="entry name" value="AMP-ACTIVATED PROTEIN KINASE, GAMMA REGULATORY SUBUNIT"/>
    <property type="match status" value="1"/>
</dbReference>
<dbReference type="AlphaFoldDB" id="D8RVQ7"/>
<keyword evidence="2" id="KW-0129">CBS domain</keyword>
<dbReference type="OrthoDB" id="1935572at2759"/>
<evidence type="ECO:0000313" key="4">
    <source>
        <dbReference type="EMBL" id="EFJ23819.1"/>
    </source>
</evidence>